<evidence type="ECO:0000259" key="1">
    <source>
        <dbReference type="PROSITE" id="PS51029"/>
    </source>
</evidence>
<dbReference type="InterPro" id="IPR039353">
    <property type="entry name" value="TF_Adf1"/>
</dbReference>
<proteinExistence type="predicted"/>
<reference evidence="2" key="1">
    <citation type="submission" date="2014-11" db="EMBL/GenBank/DDBJ databases">
        <authorList>
            <person name="Geib S."/>
        </authorList>
    </citation>
    <scope>NUCLEOTIDE SEQUENCE</scope>
</reference>
<dbReference type="GO" id="GO:0005634">
    <property type="term" value="C:nucleus"/>
    <property type="evidence" value="ECO:0007669"/>
    <property type="project" value="TreeGrafter"/>
</dbReference>
<dbReference type="GO" id="GO:0005667">
    <property type="term" value="C:transcription regulator complex"/>
    <property type="evidence" value="ECO:0007669"/>
    <property type="project" value="TreeGrafter"/>
</dbReference>
<reference evidence="2" key="2">
    <citation type="journal article" date="2015" name="Gigascience">
        <title>Reconstructing a comprehensive transcriptome assembly of a white-pupal translocated strain of the pest fruit fly Bactrocera cucurbitae.</title>
        <authorList>
            <person name="Sim S.B."/>
            <person name="Calla B."/>
            <person name="Hall B."/>
            <person name="DeRego T."/>
            <person name="Geib S.M."/>
        </authorList>
    </citation>
    <scope>NUCLEOTIDE SEQUENCE</scope>
</reference>
<dbReference type="EMBL" id="GBXI01009323">
    <property type="protein sequence ID" value="JAD04969.1"/>
    <property type="molecule type" value="Transcribed_RNA"/>
</dbReference>
<name>A0A0A1X0V4_ZEUCU</name>
<gene>
    <name evidence="2" type="primary">Adf1_41</name>
    <name evidence="2" type="ORF">g.5163</name>
</gene>
<dbReference type="AlphaFoldDB" id="A0A0A1X0V4"/>
<dbReference type="Pfam" id="PF10545">
    <property type="entry name" value="MADF_DNA_bdg"/>
    <property type="match status" value="1"/>
</dbReference>
<dbReference type="SMART" id="SM00595">
    <property type="entry name" value="MADF"/>
    <property type="match status" value="1"/>
</dbReference>
<dbReference type="CTD" id="105220321"/>
<evidence type="ECO:0000313" key="2">
    <source>
        <dbReference type="EMBL" id="JAD04969.1"/>
    </source>
</evidence>
<dbReference type="PANTHER" id="PTHR12243">
    <property type="entry name" value="MADF DOMAIN TRANSCRIPTION FACTOR"/>
    <property type="match status" value="1"/>
</dbReference>
<dbReference type="GeneID" id="105220321"/>
<dbReference type="OrthoDB" id="5984255at2759"/>
<dbReference type="InterPro" id="IPR006578">
    <property type="entry name" value="MADF-dom"/>
</dbReference>
<dbReference type="RefSeq" id="XP_011195067.1">
    <property type="nucleotide sequence ID" value="XM_011196765.3"/>
</dbReference>
<sequence length="227" mass="25969">MDLDEILIEEVRNRPLLYDLGHRDYKNLKKKNYAWKEVAAHTKMGELECKRKWKSLRDSYKRGKKIEQNASGRGAEIPRKTWKYMEAISFLDNVKNSRRTIDSLNEEEEYIKESEVLEIENMDSANLSMSTSESSQSISVSDARRQMKKDNDKFQKFLDLAGASISETCGAFVCQAQKQHTTALHFSTLAAKIVEAGLPPYVVNQIEAKVSALVFGEINKFYSANDK</sequence>
<dbReference type="GO" id="GO:0006357">
    <property type="term" value="P:regulation of transcription by RNA polymerase II"/>
    <property type="evidence" value="ECO:0007669"/>
    <property type="project" value="TreeGrafter"/>
</dbReference>
<feature type="domain" description="MADF" evidence="1">
    <location>
        <begin position="6"/>
        <end position="96"/>
    </location>
</feature>
<dbReference type="PROSITE" id="PS51029">
    <property type="entry name" value="MADF"/>
    <property type="match status" value="1"/>
</dbReference>
<protein>
    <submittedName>
        <fullName evidence="2">Transcription factor Adf-1</fullName>
    </submittedName>
</protein>
<dbReference type="PANTHER" id="PTHR12243:SF67">
    <property type="entry name" value="COREPRESSOR OF PANGOLIN, ISOFORM A-RELATED"/>
    <property type="match status" value="1"/>
</dbReference>
<accession>A0A0A1X0V4</accession>
<organism evidence="2">
    <name type="scientific">Zeugodacus cucurbitae</name>
    <name type="common">Melon fruit fly</name>
    <name type="synonym">Bactrocera cucurbitae</name>
    <dbReference type="NCBI Taxonomy" id="28588"/>
    <lineage>
        <taxon>Eukaryota</taxon>
        <taxon>Metazoa</taxon>
        <taxon>Ecdysozoa</taxon>
        <taxon>Arthropoda</taxon>
        <taxon>Hexapoda</taxon>
        <taxon>Insecta</taxon>
        <taxon>Pterygota</taxon>
        <taxon>Neoptera</taxon>
        <taxon>Endopterygota</taxon>
        <taxon>Diptera</taxon>
        <taxon>Brachycera</taxon>
        <taxon>Muscomorpha</taxon>
        <taxon>Tephritoidea</taxon>
        <taxon>Tephritidae</taxon>
        <taxon>Zeugodacus</taxon>
        <taxon>Zeugodacus</taxon>
    </lineage>
</organism>